<accession>A0A0U5FSD2</accession>
<proteinExistence type="predicted"/>
<evidence type="ECO:0000313" key="3">
    <source>
        <dbReference type="EMBL" id="CEL01469.1"/>
    </source>
</evidence>
<dbReference type="InterPro" id="IPR023213">
    <property type="entry name" value="CAT-like_dom_sf"/>
</dbReference>
<dbReference type="InterPro" id="IPR051283">
    <property type="entry name" value="Sec_Metabolite_Acyltrans"/>
</dbReference>
<dbReference type="PANTHER" id="PTHR31896:SF64">
    <property type="entry name" value="TRICHOTHECENE 3-O-ACETYLTRANSFERASE"/>
    <property type="match status" value="1"/>
</dbReference>
<evidence type="ECO:0000313" key="4">
    <source>
        <dbReference type="Proteomes" id="UP000054771"/>
    </source>
</evidence>
<dbReference type="OrthoDB" id="1862401at2759"/>
<dbReference type="OMA" id="NDQIMPR"/>
<dbReference type="PANTHER" id="PTHR31896">
    <property type="entry name" value="FAMILY REGULATORY PROTEIN, PUTATIVE (AFU_ORTHOLOGUE AFUA_3G14730)-RELATED"/>
    <property type="match status" value="1"/>
</dbReference>
<reference evidence="4" key="1">
    <citation type="journal article" date="2016" name="Genome Announc.">
        <title>Draft genome sequences of fungus Aspergillus calidoustus.</title>
        <authorList>
            <person name="Horn F."/>
            <person name="Linde J."/>
            <person name="Mattern D.J."/>
            <person name="Walther G."/>
            <person name="Guthke R."/>
            <person name="Scherlach K."/>
            <person name="Martin K."/>
            <person name="Brakhage A.A."/>
            <person name="Petzke L."/>
            <person name="Valiante V."/>
        </authorList>
    </citation>
    <scope>NUCLEOTIDE SEQUENCE [LARGE SCALE GENOMIC DNA]</scope>
    <source>
        <strain evidence="4">SF006504</strain>
    </source>
</reference>
<dbReference type="GO" id="GO:0016746">
    <property type="term" value="F:acyltransferase activity"/>
    <property type="evidence" value="ECO:0007669"/>
    <property type="project" value="UniProtKB-KW"/>
</dbReference>
<evidence type="ECO:0000256" key="1">
    <source>
        <dbReference type="ARBA" id="ARBA00022679"/>
    </source>
</evidence>
<dbReference type="Gene3D" id="3.30.559.10">
    <property type="entry name" value="Chloramphenicol acetyltransferase-like domain"/>
    <property type="match status" value="2"/>
</dbReference>
<dbReference type="EMBL" id="CDMC01000001">
    <property type="protein sequence ID" value="CEL01469.1"/>
    <property type="molecule type" value="Genomic_DNA"/>
</dbReference>
<protein>
    <submittedName>
        <fullName evidence="3">Uncharacterized protein</fullName>
    </submittedName>
</protein>
<sequence>MTNSTSVEGLTPIDALMPRNYIRAVLIFEDATTQHAQTTLLLQSGLDVISKQIPWLSSRVFPRASAAGEPYSLEIRWDGHTTPTLLDKGTMDISYDTVSANGMQPELIPETVWPVSGMIDESLHTAGAPVFAASTFRFADRGCGLCVCMHHNAVDGAAFSEIIRHWARAIAEPGLVIPSSFKGRCERLTAALADDLAETSSISTDGLFEKHPEYSRLPPAVPEAFPSSTCKLFTVSLHWIDTLKSLLAKHTSTPPFTNTILSALLWTTITRVRTTSGSSSRAIQSSRLVTAVNARQRLPLAFSPPDAQYLGNAILYTVAEFSAAALAAANESPIHSLAEICTAILNSQPPSTINARHVAEVHELSTRTGDPRGLFVGWDLFNSRDLTITSWADFGLYGVDFGLGLGRLGFVRLPYMEADGVVIVLPRRRGEGEKGVEVLVMLQRDHMDGLVEDEMWQTLTKS</sequence>
<organism evidence="3 4">
    <name type="scientific">Aspergillus calidoustus</name>
    <dbReference type="NCBI Taxonomy" id="454130"/>
    <lineage>
        <taxon>Eukaryota</taxon>
        <taxon>Fungi</taxon>
        <taxon>Dikarya</taxon>
        <taxon>Ascomycota</taxon>
        <taxon>Pezizomycotina</taxon>
        <taxon>Eurotiomycetes</taxon>
        <taxon>Eurotiomycetidae</taxon>
        <taxon>Eurotiales</taxon>
        <taxon>Aspergillaceae</taxon>
        <taxon>Aspergillus</taxon>
        <taxon>Aspergillus subgen. Nidulantes</taxon>
    </lineage>
</organism>
<dbReference type="Pfam" id="PF02458">
    <property type="entry name" value="Transferase"/>
    <property type="match status" value="1"/>
</dbReference>
<gene>
    <name evidence="3" type="ORF">ASPCAL01051</name>
</gene>
<dbReference type="AlphaFoldDB" id="A0A0U5FSD2"/>
<keyword evidence="2" id="KW-0012">Acyltransferase</keyword>
<dbReference type="STRING" id="454130.A0A0U5FSD2"/>
<keyword evidence="1" id="KW-0808">Transferase</keyword>
<evidence type="ECO:0000256" key="2">
    <source>
        <dbReference type="ARBA" id="ARBA00023315"/>
    </source>
</evidence>
<keyword evidence="4" id="KW-1185">Reference proteome</keyword>
<name>A0A0U5FSD2_ASPCI</name>
<dbReference type="Proteomes" id="UP000054771">
    <property type="component" value="Unassembled WGS sequence"/>
</dbReference>